<dbReference type="CDD" id="cd01335">
    <property type="entry name" value="Radical_SAM"/>
    <property type="match status" value="1"/>
</dbReference>
<accession>B2A6E0</accession>
<dbReference type="SFLD" id="SFLDS00029">
    <property type="entry name" value="Radical_SAM"/>
    <property type="match status" value="1"/>
</dbReference>
<dbReference type="InterPro" id="IPR058240">
    <property type="entry name" value="rSAM_sf"/>
</dbReference>
<dbReference type="Gene3D" id="3.20.20.70">
    <property type="entry name" value="Aldolase class I"/>
    <property type="match status" value="1"/>
</dbReference>
<evidence type="ECO:0000256" key="2">
    <source>
        <dbReference type="ARBA" id="ARBA00022723"/>
    </source>
</evidence>
<keyword evidence="2" id="KW-0479">Metal-binding</keyword>
<dbReference type="Proteomes" id="UP000001683">
    <property type="component" value="Chromosome"/>
</dbReference>
<evidence type="ECO:0000313" key="6">
    <source>
        <dbReference type="EMBL" id="ACB84151.1"/>
    </source>
</evidence>
<feature type="domain" description="Radical SAM core" evidence="5">
    <location>
        <begin position="105"/>
        <end position="312"/>
    </location>
</feature>
<dbReference type="GO" id="GO:0046872">
    <property type="term" value="F:metal ion binding"/>
    <property type="evidence" value="ECO:0007669"/>
    <property type="project" value="UniProtKB-KW"/>
</dbReference>
<dbReference type="InterPro" id="IPR007197">
    <property type="entry name" value="rSAM"/>
</dbReference>
<dbReference type="PROSITE" id="PS51918">
    <property type="entry name" value="RADICAL_SAM"/>
    <property type="match status" value="1"/>
</dbReference>
<dbReference type="KEGG" id="nth:Nther_0555"/>
<protein>
    <submittedName>
        <fullName evidence="6">Radical SAM domain protein</fullName>
    </submittedName>
</protein>
<proteinExistence type="predicted"/>
<dbReference type="PANTHER" id="PTHR43524">
    <property type="entry name" value="RADICAL SAM SUPERFAMILY PROTEIN"/>
    <property type="match status" value="1"/>
</dbReference>
<reference evidence="6 7" key="2">
    <citation type="journal article" date="2011" name="J. Bacteriol.">
        <title>Complete genome sequence of the anaerobic, halophilic alkalithermophile Natranaerobius thermophilus JW/NM-WN-LF.</title>
        <authorList>
            <person name="Zhao B."/>
            <person name="Mesbah N.M."/>
            <person name="Dalin E."/>
            <person name="Goodwin L."/>
            <person name="Nolan M."/>
            <person name="Pitluck S."/>
            <person name="Chertkov O."/>
            <person name="Brettin T.S."/>
            <person name="Han J."/>
            <person name="Larimer F.W."/>
            <person name="Land M.L."/>
            <person name="Hauser L."/>
            <person name="Kyrpides N."/>
            <person name="Wiegel J."/>
        </authorList>
    </citation>
    <scope>NUCLEOTIDE SEQUENCE [LARGE SCALE GENOMIC DNA]</scope>
    <source>
        <strain evidence="7">ATCC BAA-1301 / DSM 18059 / JW/NM-WN-LF</strain>
    </source>
</reference>
<dbReference type="EMBL" id="CP001034">
    <property type="protein sequence ID" value="ACB84151.1"/>
    <property type="molecule type" value="Genomic_DNA"/>
</dbReference>
<keyword evidence="1" id="KW-0949">S-adenosyl-L-methionine</keyword>
<keyword evidence="3" id="KW-0408">Iron</keyword>
<name>B2A6E0_NATTJ</name>
<evidence type="ECO:0000256" key="3">
    <source>
        <dbReference type="ARBA" id="ARBA00023004"/>
    </source>
</evidence>
<dbReference type="SUPFAM" id="SSF102114">
    <property type="entry name" value="Radical SAM enzymes"/>
    <property type="match status" value="1"/>
</dbReference>
<dbReference type="InParanoid" id="B2A6E0"/>
<dbReference type="Pfam" id="PF04055">
    <property type="entry name" value="Radical_SAM"/>
    <property type="match status" value="1"/>
</dbReference>
<dbReference type="Pfam" id="PF13186">
    <property type="entry name" value="SPASM"/>
    <property type="match status" value="1"/>
</dbReference>
<dbReference type="GO" id="GO:0051536">
    <property type="term" value="F:iron-sulfur cluster binding"/>
    <property type="evidence" value="ECO:0007669"/>
    <property type="project" value="UniProtKB-KW"/>
</dbReference>
<evidence type="ECO:0000256" key="4">
    <source>
        <dbReference type="ARBA" id="ARBA00023014"/>
    </source>
</evidence>
<dbReference type="PANTHER" id="PTHR43524:SF1">
    <property type="entry name" value="RADICAL SAM SUPERFAMILY PROTEIN"/>
    <property type="match status" value="1"/>
</dbReference>
<dbReference type="eggNOG" id="COG0535">
    <property type="taxonomic scope" value="Bacteria"/>
</dbReference>
<dbReference type="GO" id="GO:0003824">
    <property type="term" value="F:catalytic activity"/>
    <property type="evidence" value="ECO:0007669"/>
    <property type="project" value="InterPro"/>
</dbReference>
<evidence type="ECO:0000259" key="5">
    <source>
        <dbReference type="PROSITE" id="PS51918"/>
    </source>
</evidence>
<dbReference type="SFLD" id="SFLDG01386">
    <property type="entry name" value="main_SPASM_domain-containing"/>
    <property type="match status" value="1"/>
</dbReference>
<evidence type="ECO:0000313" key="7">
    <source>
        <dbReference type="Proteomes" id="UP000001683"/>
    </source>
</evidence>
<gene>
    <name evidence="6" type="ordered locus">Nther_0555</name>
</gene>
<evidence type="ECO:0000256" key="1">
    <source>
        <dbReference type="ARBA" id="ARBA00022691"/>
    </source>
</evidence>
<keyword evidence="4" id="KW-0411">Iron-sulfur</keyword>
<dbReference type="RefSeq" id="WP_012447037.1">
    <property type="nucleotide sequence ID" value="NC_010718.1"/>
</dbReference>
<dbReference type="AlphaFoldDB" id="B2A6E0"/>
<keyword evidence="7" id="KW-1185">Reference proteome</keyword>
<sequence length="451" mass="51376">MNYKKLIGSAVINQGLNYIEKDPLNNIPKLLKYIKKFTAFDHHHKAIDNFGKAIEDPDNNWNQLTQKVLNNYDMNIVKKFVANFVLNSVILGRKVSVEYSEKYDCNVPWAILMDPTAACNLKCEGCWAADYDKTSMSFETMDRIIREGKELGVYMYVFSGGEPFLKKQDLIKLAGKHNDCAFLSFTNGTLIDEELAKDLSQVGNFALAISVDGFEAVSDQRRGEGTYSQIDETMGILSSYGVPFGFSTTYHRYNTETVASEEYIDAMVDKGCLFGWYFTYMPIGKQGTPDMLVTPEQRAYMFEQIHKFRAEKPIFLIDFWNDGEFSGGCIAGGRNYLHINANGDVEPCAFIHYANVNIHDHSLLEALRSPLFQEYRKRQPFDDNLLKPCPLLDNPDILTEMVQNSDAYSTQILEKEPVERVANKCQPIASKWARKADELWEENYSVSSESD</sequence>
<organism evidence="6 7">
    <name type="scientific">Natranaerobius thermophilus (strain ATCC BAA-1301 / DSM 18059 / JW/NM-WN-LF)</name>
    <dbReference type="NCBI Taxonomy" id="457570"/>
    <lineage>
        <taxon>Bacteria</taxon>
        <taxon>Bacillati</taxon>
        <taxon>Bacillota</taxon>
        <taxon>Clostridia</taxon>
        <taxon>Natranaerobiales</taxon>
        <taxon>Natranaerobiaceae</taxon>
        <taxon>Natranaerobius</taxon>
    </lineage>
</organism>
<dbReference type="SFLD" id="SFLDG01067">
    <property type="entry name" value="SPASM/twitch_domain_containing"/>
    <property type="match status" value="1"/>
</dbReference>
<dbReference type="HOGENOM" id="CLU_044700_0_0_9"/>
<dbReference type="CDD" id="cd21128">
    <property type="entry name" value="SPASM_rSAM"/>
    <property type="match status" value="1"/>
</dbReference>
<dbReference type="InterPro" id="IPR023885">
    <property type="entry name" value="4Fe4S-binding_SPASM_dom"/>
</dbReference>
<dbReference type="InterPro" id="IPR013785">
    <property type="entry name" value="Aldolase_TIM"/>
</dbReference>
<reference evidence="6 7" key="1">
    <citation type="submission" date="2008-04" db="EMBL/GenBank/DDBJ databases">
        <title>Complete sequence of chromosome of Natranaerobius thermophilus JW/NM-WN-LF.</title>
        <authorList>
            <consortium name="US DOE Joint Genome Institute"/>
            <person name="Copeland A."/>
            <person name="Lucas S."/>
            <person name="Lapidus A."/>
            <person name="Glavina del Rio T."/>
            <person name="Dalin E."/>
            <person name="Tice H."/>
            <person name="Bruce D."/>
            <person name="Goodwin L."/>
            <person name="Pitluck S."/>
            <person name="Chertkov O."/>
            <person name="Brettin T."/>
            <person name="Detter J.C."/>
            <person name="Han C."/>
            <person name="Kuske C.R."/>
            <person name="Schmutz J."/>
            <person name="Larimer F."/>
            <person name="Land M."/>
            <person name="Hauser L."/>
            <person name="Kyrpides N."/>
            <person name="Lykidis A."/>
            <person name="Mesbah N.M."/>
            <person name="Wiegel J."/>
        </authorList>
    </citation>
    <scope>NUCLEOTIDE SEQUENCE [LARGE SCALE GENOMIC DNA]</scope>
    <source>
        <strain evidence="7">ATCC BAA-1301 / DSM 18059 / JW/NM-WN-LF</strain>
    </source>
</reference>